<keyword evidence="2" id="KW-1185">Reference proteome</keyword>
<evidence type="ECO:0000313" key="2">
    <source>
        <dbReference type="Proteomes" id="UP000053676"/>
    </source>
</evidence>
<reference evidence="2" key="1">
    <citation type="journal article" date="2014" name="Nat. Genet.">
        <title>Genome of the human hookworm Necator americanus.</title>
        <authorList>
            <person name="Tang Y.T."/>
            <person name="Gao X."/>
            <person name="Rosa B.A."/>
            <person name="Abubucker S."/>
            <person name="Hallsworth-Pepin K."/>
            <person name="Martin J."/>
            <person name="Tyagi R."/>
            <person name="Heizer E."/>
            <person name="Zhang X."/>
            <person name="Bhonagiri-Palsikar V."/>
            <person name="Minx P."/>
            <person name="Warren W.C."/>
            <person name="Wang Q."/>
            <person name="Zhan B."/>
            <person name="Hotez P.J."/>
            <person name="Sternberg P.W."/>
            <person name="Dougall A."/>
            <person name="Gaze S.T."/>
            <person name="Mulvenna J."/>
            <person name="Sotillo J."/>
            <person name="Ranganathan S."/>
            <person name="Rabelo E.M."/>
            <person name="Wilson R.K."/>
            <person name="Felgner P.L."/>
            <person name="Bethony J."/>
            <person name="Hawdon J.M."/>
            <person name="Gasser R.B."/>
            <person name="Loukas A."/>
            <person name="Mitreva M."/>
        </authorList>
    </citation>
    <scope>NUCLEOTIDE SEQUENCE [LARGE SCALE GENOMIC DNA]</scope>
</reference>
<dbReference type="EMBL" id="KI657455">
    <property type="protein sequence ID" value="ETN87275.1"/>
    <property type="molecule type" value="Genomic_DNA"/>
</dbReference>
<dbReference type="Proteomes" id="UP000053676">
    <property type="component" value="Unassembled WGS sequence"/>
</dbReference>
<gene>
    <name evidence="1" type="ORF">NECAME_00134</name>
</gene>
<accession>W2TYZ7</accession>
<dbReference type="STRING" id="51031.W2TYZ7"/>
<organism evidence="1 2">
    <name type="scientific">Necator americanus</name>
    <name type="common">Human hookworm</name>
    <dbReference type="NCBI Taxonomy" id="51031"/>
    <lineage>
        <taxon>Eukaryota</taxon>
        <taxon>Metazoa</taxon>
        <taxon>Ecdysozoa</taxon>
        <taxon>Nematoda</taxon>
        <taxon>Chromadorea</taxon>
        <taxon>Rhabditida</taxon>
        <taxon>Rhabditina</taxon>
        <taxon>Rhabditomorpha</taxon>
        <taxon>Strongyloidea</taxon>
        <taxon>Ancylostomatidae</taxon>
        <taxon>Bunostominae</taxon>
        <taxon>Necator</taxon>
    </lineage>
</organism>
<evidence type="ECO:0000313" key="1">
    <source>
        <dbReference type="EMBL" id="ETN87275.1"/>
    </source>
</evidence>
<proteinExistence type="predicted"/>
<name>W2TYZ7_NECAM</name>
<protein>
    <submittedName>
        <fullName evidence="1">Uncharacterized protein</fullName>
    </submittedName>
</protein>
<dbReference type="AlphaFoldDB" id="W2TYZ7"/>
<dbReference type="OrthoDB" id="206724at2759"/>
<sequence>MADSSPGSFYRLYTCTVHYSPLINHSRVVQVLKDLGEVVIVDLEDKTLQSAHNDVADVPNEVRQLRLETILKRVLCSSSACSFSCSFPGNNISQESVEELFRYGRLNVKKLSSRECSAFWWIQDGFCSQRVYRDRSLGQREICAGAKAIFPTVSVLTYWY</sequence>
<dbReference type="KEGG" id="nai:NECAME_00134"/>